<organism evidence="3 4">
    <name type="scientific">Tanacetum coccineum</name>
    <dbReference type="NCBI Taxonomy" id="301880"/>
    <lineage>
        <taxon>Eukaryota</taxon>
        <taxon>Viridiplantae</taxon>
        <taxon>Streptophyta</taxon>
        <taxon>Embryophyta</taxon>
        <taxon>Tracheophyta</taxon>
        <taxon>Spermatophyta</taxon>
        <taxon>Magnoliopsida</taxon>
        <taxon>eudicotyledons</taxon>
        <taxon>Gunneridae</taxon>
        <taxon>Pentapetalae</taxon>
        <taxon>asterids</taxon>
        <taxon>campanulids</taxon>
        <taxon>Asterales</taxon>
        <taxon>Asteraceae</taxon>
        <taxon>Asteroideae</taxon>
        <taxon>Anthemideae</taxon>
        <taxon>Anthemidinae</taxon>
        <taxon>Tanacetum</taxon>
    </lineage>
</organism>
<name>A0ABQ5DPD6_9ASTR</name>
<comment type="caution">
    <text evidence="3">The sequence shown here is derived from an EMBL/GenBank/DDBJ whole genome shotgun (WGS) entry which is preliminary data.</text>
</comment>
<evidence type="ECO:0000256" key="1">
    <source>
        <dbReference type="SAM" id="MobiDB-lite"/>
    </source>
</evidence>
<feature type="region of interest" description="Disordered" evidence="1">
    <location>
        <begin position="83"/>
        <end position="120"/>
    </location>
</feature>
<reference evidence="3" key="1">
    <citation type="journal article" date="2022" name="Int. J. Mol. Sci.">
        <title>Draft Genome of Tanacetum Coccineum: Genomic Comparison of Closely Related Tanacetum-Family Plants.</title>
        <authorList>
            <person name="Yamashiro T."/>
            <person name="Shiraishi A."/>
            <person name="Nakayama K."/>
            <person name="Satake H."/>
        </authorList>
    </citation>
    <scope>NUCLEOTIDE SEQUENCE</scope>
</reference>
<dbReference type="InterPro" id="IPR013103">
    <property type="entry name" value="RVT_2"/>
</dbReference>
<evidence type="ECO:0000259" key="2">
    <source>
        <dbReference type="Pfam" id="PF07727"/>
    </source>
</evidence>
<proteinExistence type="predicted"/>
<dbReference type="CDD" id="cd09272">
    <property type="entry name" value="RNase_HI_RT_Ty1"/>
    <property type="match status" value="1"/>
</dbReference>
<dbReference type="Proteomes" id="UP001151760">
    <property type="component" value="Unassembled WGS sequence"/>
</dbReference>
<evidence type="ECO:0000313" key="3">
    <source>
        <dbReference type="EMBL" id="GJT40870.1"/>
    </source>
</evidence>
<protein>
    <submittedName>
        <fullName evidence="3">Retrotransposon protein, putative, ty1-copia subclass</fullName>
    </submittedName>
</protein>
<evidence type="ECO:0000313" key="4">
    <source>
        <dbReference type="Proteomes" id="UP001151760"/>
    </source>
</evidence>
<feature type="compositionally biased region" description="Basic and acidic residues" evidence="1">
    <location>
        <begin position="110"/>
        <end position="120"/>
    </location>
</feature>
<accession>A0ABQ5DPD6</accession>
<sequence>MKNYVAQLERLGYVLPQDLSVGLIMNGLTSDFAGFVRNYNKHNMGKTICELHALLIEYEKGLPKKAATPHIMAIQGGRIQKANKKSLNAKGKGKGKDESYIPKPKNPKSSAKEHPKKDNTYHHCKEVGHYMRNYLAYLAELIKKKKQVGTASSLDIFVIELFSFPTKSWVYDTGCEPPHEEVIPIRRFKRTHRAPTRLCLNVEAEEHSLRDLNEPTNYKVAMLDPESNKWLDAMNAEIQSMIDNMVWVLVNLPPNCKTIGSKWSFKKKTDMDGIVHTYKARLVAKGFTQTYGVDCEEIFSPFVDIRAIRNLIAIAAFYDYEIWQMDIKTTFLNGYLDEDIYMVNPEAELRVNCYCNAGFKTDRDKLKSKTGYVLILNGRRTASEAEMETVWIRKFISRLGIVPTINKPIKMFCDNSAALLIANEPRVQKDANQYHRIYLLKVHIDDNLPDPFMKALTKGKLTQHARSMGLRLASSFM</sequence>
<dbReference type="EMBL" id="BQNB010015511">
    <property type="protein sequence ID" value="GJT40870.1"/>
    <property type="molecule type" value="Genomic_DNA"/>
</dbReference>
<reference evidence="3" key="2">
    <citation type="submission" date="2022-01" db="EMBL/GenBank/DDBJ databases">
        <authorList>
            <person name="Yamashiro T."/>
            <person name="Shiraishi A."/>
            <person name="Satake H."/>
            <person name="Nakayama K."/>
        </authorList>
    </citation>
    <scope>NUCLEOTIDE SEQUENCE</scope>
</reference>
<gene>
    <name evidence="3" type="ORF">Tco_0940735</name>
</gene>
<dbReference type="Pfam" id="PF07727">
    <property type="entry name" value="RVT_2"/>
    <property type="match status" value="1"/>
</dbReference>
<feature type="domain" description="Reverse transcriptase Ty1/copia-type" evidence="2">
    <location>
        <begin position="244"/>
        <end position="346"/>
    </location>
</feature>
<keyword evidence="4" id="KW-1185">Reference proteome</keyword>